<dbReference type="SUPFAM" id="SSF51338">
    <property type="entry name" value="Composite domain of metallo-dependent hydrolases"/>
    <property type="match status" value="1"/>
</dbReference>
<organism evidence="3 4">
    <name type="scientific">Photobacterium sanctipauli</name>
    <dbReference type="NCBI Taxonomy" id="1342794"/>
    <lineage>
        <taxon>Bacteria</taxon>
        <taxon>Pseudomonadati</taxon>
        <taxon>Pseudomonadota</taxon>
        <taxon>Gammaproteobacteria</taxon>
        <taxon>Vibrionales</taxon>
        <taxon>Vibrionaceae</taxon>
        <taxon>Photobacterium</taxon>
    </lineage>
</organism>
<name>A0A2T3P054_9GAMM</name>
<feature type="domain" description="Amidohydrolase 3" evidence="2">
    <location>
        <begin position="72"/>
        <end position="551"/>
    </location>
</feature>
<evidence type="ECO:0000313" key="4">
    <source>
        <dbReference type="Proteomes" id="UP000241771"/>
    </source>
</evidence>
<gene>
    <name evidence="3" type="ORF">C9I98_01075</name>
</gene>
<keyword evidence="1" id="KW-0732">Signal</keyword>
<dbReference type="OrthoDB" id="9031471at2"/>
<feature type="chain" id="PRO_5015424284" description="Amidohydrolase 3 domain-containing protein" evidence="1">
    <location>
        <begin position="26"/>
        <end position="560"/>
    </location>
</feature>
<evidence type="ECO:0000256" key="1">
    <source>
        <dbReference type="SAM" id="SignalP"/>
    </source>
</evidence>
<dbReference type="Gene3D" id="2.30.40.10">
    <property type="entry name" value="Urease, subunit C, domain 1"/>
    <property type="match status" value="1"/>
</dbReference>
<dbReference type="InterPro" id="IPR013108">
    <property type="entry name" value="Amidohydro_3"/>
</dbReference>
<dbReference type="InterPro" id="IPR032466">
    <property type="entry name" value="Metal_Hydrolase"/>
</dbReference>
<keyword evidence="4" id="KW-1185">Reference proteome</keyword>
<dbReference type="PANTHER" id="PTHR22642:SF2">
    <property type="entry name" value="PROTEIN LONG AFTER FAR-RED 3"/>
    <property type="match status" value="1"/>
</dbReference>
<evidence type="ECO:0000313" key="3">
    <source>
        <dbReference type="EMBL" id="PSW21890.1"/>
    </source>
</evidence>
<reference evidence="3 4" key="1">
    <citation type="submission" date="2018-01" db="EMBL/GenBank/DDBJ databases">
        <title>Whole genome sequencing of Histamine producing bacteria.</title>
        <authorList>
            <person name="Butler K."/>
        </authorList>
    </citation>
    <scope>NUCLEOTIDE SEQUENCE [LARGE SCALE GENOMIC DNA]</scope>
    <source>
        <strain evidence="3 4">DSM 100436</strain>
    </source>
</reference>
<evidence type="ECO:0000259" key="2">
    <source>
        <dbReference type="Pfam" id="PF07969"/>
    </source>
</evidence>
<feature type="signal peptide" evidence="1">
    <location>
        <begin position="1"/>
        <end position="25"/>
    </location>
</feature>
<dbReference type="Gene3D" id="3.20.20.140">
    <property type="entry name" value="Metal-dependent hydrolases"/>
    <property type="match status" value="1"/>
</dbReference>
<sequence length="560" mass="61960">MQVTVYLLRAFCFFASFLFLPPVAAAPNIDTLIINGQVHQAPDDTVVGVTRGKISYLGTLEKIQPLLGDTTQVIDLEGAALYPGFIELHAHVFDNIMFSHRICPLQRLGNSLAIANCVAMAEQWPKERWVMGYSHGLLDTLPKNSHPRQWLDKHFPDRPVVVSEPHSLIAWLNTRALERLKVTRYSLDAKGGRVLRDSQHYPNGIVVGAIAEQALMEAVQSHPMTFASSLTSMQEIQTAFHQQGITSLAEGGSLWQVGSIDFWLAVLDSGQLDVRVSVRPRLSPYRGVNEQLVQLKSILRNDFASSLIINQVKISVDGQYHLGTARLNSPYLSPAIASEEKGLFYFSPTELNTWLQRLQALGYGAYLITEGDAAVEAAVYSIQNARRMSQDQRFTLTDMHFVEPNVLQLIHKYDVSVNFTELHDRRYLSRQMAKELPGSVSEKVTLASLSRHGISTALSSKGYNGGHQSPLAQISQSLQLGEHGFGSVSEAIDSYTIEPARALGIEGITGSIVLGKSADFVVMERTLDEFAHEAIADAVILMTLYQGKVVYEAEELKQSL</sequence>
<dbReference type="EMBL" id="PYMA01000001">
    <property type="protein sequence ID" value="PSW21890.1"/>
    <property type="molecule type" value="Genomic_DNA"/>
</dbReference>
<protein>
    <recommendedName>
        <fullName evidence="2">Amidohydrolase 3 domain-containing protein</fullName>
    </recommendedName>
</protein>
<dbReference type="GO" id="GO:0016810">
    <property type="term" value="F:hydrolase activity, acting on carbon-nitrogen (but not peptide) bonds"/>
    <property type="evidence" value="ECO:0007669"/>
    <property type="project" value="InterPro"/>
</dbReference>
<accession>A0A2T3P054</accession>
<dbReference type="Proteomes" id="UP000241771">
    <property type="component" value="Unassembled WGS sequence"/>
</dbReference>
<proteinExistence type="predicted"/>
<dbReference type="Pfam" id="PF07969">
    <property type="entry name" value="Amidohydro_3"/>
    <property type="match status" value="1"/>
</dbReference>
<dbReference type="Gene3D" id="3.10.310.70">
    <property type="match status" value="1"/>
</dbReference>
<comment type="caution">
    <text evidence="3">The sequence shown here is derived from an EMBL/GenBank/DDBJ whole genome shotgun (WGS) entry which is preliminary data.</text>
</comment>
<dbReference type="InterPro" id="IPR011059">
    <property type="entry name" value="Metal-dep_hydrolase_composite"/>
</dbReference>
<dbReference type="SUPFAM" id="SSF51556">
    <property type="entry name" value="Metallo-dependent hydrolases"/>
    <property type="match status" value="1"/>
</dbReference>
<dbReference type="AlphaFoldDB" id="A0A2T3P054"/>
<dbReference type="PANTHER" id="PTHR22642">
    <property type="entry name" value="IMIDAZOLONEPROPIONASE"/>
    <property type="match status" value="1"/>
</dbReference>